<dbReference type="CDD" id="cd00093">
    <property type="entry name" value="HTH_XRE"/>
    <property type="match status" value="1"/>
</dbReference>
<dbReference type="InterPro" id="IPR050807">
    <property type="entry name" value="TransReg_Diox_bact_type"/>
</dbReference>
<dbReference type="AlphaFoldDB" id="A0A0F0KDI5"/>
<dbReference type="SUPFAM" id="SSF51182">
    <property type="entry name" value="RmlC-like cupins"/>
    <property type="match status" value="1"/>
</dbReference>
<accession>A0A0F0KDI5</accession>
<gene>
    <name evidence="3" type="ORF">RN50_03303</name>
</gene>
<proteinExistence type="predicted"/>
<dbReference type="PANTHER" id="PTHR46797">
    <property type="entry name" value="HTH-TYPE TRANSCRIPTIONAL REGULATOR"/>
    <property type="match status" value="1"/>
</dbReference>
<dbReference type="InterPro" id="IPR013096">
    <property type="entry name" value="Cupin_2"/>
</dbReference>
<comment type="caution">
    <text evidence="3">The sequence shown here is derived from an EMBL/GenBank/DDBJ whole genome shotgun (WGS) entry which is preliminary data.</text>
</comment>
<organism evidence="3 4">
    <name type="scientific">Microbacterium foliorum</name>
    <dbReference type="NCBI Taxonomy" id="104336"/>
    <lineage>
        <taxon>Bacteria</taxon>
        <taxon>Bacillati</taxon>
        <taxon>Actinomycetota</taxon>
        <taxon>Actinomycetes</taxon>
        <taxon>Micrococcales</taxon>
        <taxon>Microbacteriaceae</taxon>
        <taxon>Microbacterium</taxon>
    </lineage>
</organism>
<dbReference type="SMART" id="SM00530">
    <property type="entry name" value="HTH_XRE"/>
    <property type="match status" value="1"/>
</dbReference>
<evidence type="ECO:0000313" key="4">
    <source>
        <dbReference type="Proteomes" id="UP000033572"/>
    </source>
</evidence>
<dbReference type="Pfam" id="PF01381">
    <property type="entry name" value="HTH_3"/>
    <property type="match status" value="1"/>
</dbReference>
<dbReference type="PROSITE" id="PS50943">
    <property type="entry name" value="HTH_CROC1"/>
    <property type="match status" value="1"/>
</dbReference>
<dbReference type="InterPro" id="IPR010982">
    <property type="entry name" value="Lambda_DNA-bd_dom_sf"/>
</dbReference>
<dbReference type="SUPFAM" id="SSF47413">
    <property type="entry name" value="lambda repressor-like DNA-binding domains"/>
    <property type="match status" value="1"/>
</dbReference>
<keyword evidence="1" id="KW-0238">DNA-binding</keyword>
<dbReference type="Gene3D" id="1.10.260.40">
    <property type="entry name" value="lambda repressor-like DNA-binding domains"/>
    <property type="match status" value="1"/>
</dbReference>
<dbReference type="InterPro" id="IPR001387">
    <property type="entry name" value="Cro/C1-type_HTH"/>
</dbReference>
<evidence type="ECO:0000256" key="1">
    <source>
        <dbReference type="ARBA" id="ARBA00023125"/>
    </source>
</evidence>
<dbReference type="GO" id="GO:0003677">
    <property type="term" value="F:DNA binding"/>
    <property type="evidence" value="ECO:0007669"/>
    <property type="project" value="UniProtKB-KW"/>
</dbReference>
<evidence type="ECO:0000313" key="3">
    <source>
        <dbReference type="EMBL" id="KJL18195.1"/>
    </source>
</evidence>
<dbReference type="CDD" id="cd02209">
    <property type="entry name" value="cupin_XRE_C"/>
    <property type="match status" value="1"/>
</dbReference>
<dbReference type="InterPro" id="IPR011051">
    <property type="entry name" value="RmlC_Cupin_sf"/>
</dbReference>
<dbReference type="GO" id="GO:0005829">
    <property type="term" value="C:cytosol"/>
    <property type="evidence" value="ECO:0007669"/>
    <property type="project" value="TreeGrafter"/>
</dbReference>
<keyword evidence="4" id="KW-1185">Reference proteome</keyword>
<dbReference type="Gene3D" id="2.60.120.10">
    <property type="entry name" value="Jelly Rolls"/>
    <property type="match status" value="1"/>
</dbReference>
<dbReference type="Pfam" id="PF07883">
    <property type="entry name" value="Cupin_2"/>
    <property type="match status" value="1"/>
</dbReference>
<reference evidence="3 4" key="1">
    <citation type="submission" date="2015-02" db="EMBL/GenBank/DDBJ databases">
        <title>Draft genome sequences of ten Microbacterium spp. with emphasis on heavy metal contaminated environments.</title>
        <authorList>
            <person name="Corretto E."/>
        </authorList>
    </citation>
    <scope>NUCLEOTIDE SEQUENCE [LARGE SCALE GENOMIC DNA]</scope>
    <source>
        <strain evidence="3 4">DSM 12966</strain>
    </source>
</reference>
<name>A0A0F0KDI5_9MICO</name>
<dbReference type="EMBL" id="JYIU01000046">
    <property type="protein sequence ID" value="KJL18195.1"/>
    <property type="molecule type" value="Genomic_DNA"/>
</dbReference>
<protein>
    <submittedName>
        <fullName evidence="3">Anaerobic benzoate catabolism transcriptional regulator</fullName>
    </submittedName>
</protein>
<dbReference type="PATRIC" id="fig|104336.4.peg.3343"/>
<dbReference type="InterPro" id="IPR014710">
    <property type="entry name" value="RmlC-like_jellyroll"/>
</dbReference>
<feature type="domain" description="HTH cro/C1-type" evidence="2">
    <location>
        <begin position="34"/>
        <end position="88"/>
    </location>
</feature>
<dbReference type="PANTHER" id="PTHR46797:SF1">
    <property type="entry name" value="METHYLPHOSPHONATE SYNTHASE"/>
    <property type="match status" value="1"/>
</dbReference>
<dbReference type="Proteomes" id="UP000033572">
    <property type="component" value="Unassembled WGS sequence"/>
</dbReference>
<evidence type="ECO:0000259" key="2">
    <source>
        <dbReference type="PROSITE" id="PS50943"/>
    </source>
</evidence>
<sequence length="204" mass="21903">MIIIMNRTDRIVKRTIVWHDEHMEDLRTRIARTLRRERESAGLSVSELGRRAGISKATVSQLESGSGNPSVETLWALGVALGVPFAVLVDEQTNAPTLIRAADLAGVPSSAADYSATLLSASPPGARRDIYLITAEPGDPRRSDPHHAGTTEHVILLSGQAQIGPVDEPVLLNPGDYLSYPGDAPHVFEATAADTRAVLVSELR</sequence>
<dbReference type="GO" id="GO:0003700">
    <property type="term" value="F:DNA-binding transcription factor activity"/>
    <property type="evidence" value="ECO:0007669"/>
    <property type="project" value="TreeGrafter"/>
</dbReference>